<dbReference type="AlphaFoldDB" id="A0A843YGJ5"/>
<dbReference type="RefSeq" id="WP_153215366.1">
    <property type="nucleotide sequence ID" value="NZ_WIBF01000004.1"/>
</dbReference>
<evidence type="ECO:0000313" key="1">
    <source>
        <dbReference type="EMBL" id="MQQ08412.1"/>
    </source>
</evidence>
<keyword evidence="2" id="KW-1185">Reference proteome</keyword>
<sequence>MARKAPFKERLSRRFSILEGRTRRTLPNAGPKHPSVYFHMPKCGGTSLSEAMYATVPFNHRIGVIDAVSTRRAAAIKHFGKDDMFLCHEDVEAGQLTFDMREDMLLQHMAWDTMLIHGHCLWSEKADAHFGETYKYVTLMRDPVARMISNFRMTQRAGLVGKDVDEYLESDVARRHAQVFLRYLYGKNDIAAADTAAATEVAKERLSRFALVGFLDNTDAFFSRYKEIFGVTLRMAKLNAAPSKKPNYSQAQMDRFHALCAPDQEIFEFAKTL</sequence>
<comment type="caution">
    <text evidence="1">The sequence shown here is derived from an EMBL/GenBank/DDBJ whole genome shotgun (WGS) entry which is preliminary data.</text>
</comment>
<dbReference type="GO" id="GO:0016020">
    <property type="term" value="C:membrane"/>
    <property type="evidence" value="ECO:0007669"/>
    <property type="project" value="InterPro"/>
</dbReference>
<dbReference type="PANTHER" id="PTHR32301">
    <property type="entry name" value="COUNTIN RECEPTOR CNR3-RELATED"/>
    <property type="match status" value="1"/>
</dbReference>
<dbReference type="SUPFAM" id="SSF52540">
    <property type="entry name" value="P-loop containing nucleoside triphosphate hydrolases"/>
    <property type="match status" value="1"/>
</dbReference>
<evidence type="ECO:0000313" key="2">
    <source>
        <dbReference type="Proteomes" id="UP000444174"/>
    </source>
</evidence>
<dbReference type="Proteomes" id="UP000444174">
    <property type="component" value="Unassembled WGS sequence"/>
</dbReference>
<name>A0A843YGJ5_9RHOB</name>
<dbReference type="PANTHER" id="PTHR32301:SF6">
    <property type="entry name" value="GOLVESIN-RELATED"/>
    <property type="match status" value="1"/>
</dbReference>
<dbReference type="Pfam" id="PF03567">
    <property type="entry name" value="Sulfotransfer_2"/>
    <property type="match status" value="1"/>
</dbReference>
<dbReference type="InterPro" id="IPR053259">
    <property type="entry name" value="Golvesin-related_Golgi"/>
</dbReference>
<dbReference type="GO" id="GO:0008146">
    <property type="term" value="F:sulfotransferase activity"/>
    <property type="evidence" value="ECO:0007669"/>
    <property type="project" value="InterPro"/>
</dbReference>
<protein>
    <recommendedName>
        <fullName evidence="3">Sulfotransferase family protein</fullName>
    </recommendedName>
</protein>
<proteinExistence type="predicted"/>
<organism evidence="1 2">
    <name type="scientific">Tritonibacter litoralis</name>
    <dbReference type="NCBI Taxonomy" id="2662264"/>
    <lineage>
        <taxon>Bacteria</taxon>
        <taxon>Pseudomonadati</taxon>
        <taxon>Pseudomonadota</taxon>
        <taxon>Alphaproteobacteria</taxon>
        <taxon>Rhodobacterales</taxon>
        <taxon>Paracoccaceae</taxon>
        <taxon>Tritonibacter</taxon>
    </lineage>
</organism>
<dbReference type="InterPro" id="IPR005331">
    <property type="entry name" value="Sulfotransferase"/>
</dbReference>
<dbReference type="Gene3D" id="3.40.50.300">
    <property type="entry name" value="P-loop containing nucleotide triphosphate hydrolases"/>
    <property type="match status" value="1"/>
</dbReference>
<reference evidence="1 2" key="1">
    <citation type="submission" date="2019-10" db="EMBL/GenBank/DDBJ databases">
        <title>Epibacterium sp. nov., isolated from seawater.</title>
        <authorList>
            <person name="Zhang X."/>
            <person name="Li N."/>
        </authorList>
    </citation>
    <scope>NUCLEOTIDE SEQUENCE [LARGE SCALE GENOMIC DNA]</scope>
    <source>
        <strain evidence="1 2">SM1979</strain>
    </source>
</reference>
<dbReference type="EMBL" id="WIBF01000004">
    <property type="protein sequence ID" value="MQQ08412.1"/>
    <property type="molecule type" value="Genomic_DNA"/>
</dbReference>
<dbReference type="InterPro" id="IPR027417">
    <property type="entry name" value="P-loop_NTPase"/>
</dbReference>
<evidence type="ECO:0008006" key="3">
    <source>
        <dbReference type="Google" id="ProtNLM"/>
    </source>
</evidence>
<gene>
    <name evidence="1" type="ORF">GFB49_08110</name>
</gene>
<accession>A0A843YGJ5</accession>